<dbReference type="Proteomes" id="UP000759131">
    <property type="component" value="Unassembled WGS sequence"/>
</dbReference>
<evidence type="ECO:0000256" key="2">
    <source>
        <dbReference type="SAM" id="MobiDB-lite"/>
    </source>
</evidence>
<keyword evidence="6" id="KW-1185">Reference proteome</keyword>
<dbReference type="Gene3D" id="1.20.5.320">
    <property type="entry name" value="6-Phosphogluconate Dehydrogenase, domain 3"/>
    <property type="match status" value="1"/>
</dbReference>
<keyword evidence="1" id="KW-0176">Collagen</keyword>
<dbReference type="InterPro" id="IPR008160">
    <property type="entry name" value="Collagen"/>
</dbReference>
<dbReference type="InterPro" id="IPR016187">
    <property type="entry name" value="CTDL_fold"/>
</dbReference>
<dbReference type="EMBL" id="OC859673">
    <property type="protein sequence ID" value="CAD7627834.1"/>
    <property type="molecule type" value="Genomic_DNA"/>
</dbReference>
<dbReference type="InterPro" id="IPR010515">
    <property type="entry name" value="Collagenase_NC10/endostatin"/>
</dbReference>
<dbReference type="Pfam" id="PF06482">
    <property type="entry name" value="Endostatin"/>
    <property type="match status" value="1"/>
</dbReference>
<feature type="domain" description="Collagenase NC10/endostatin" evidence="3">
    <location>
        <begin position="263"/>
        <end position="423"/>
    </location>
</feature>
<accession>A0A7R9KR39</accession>
<dbReference type="AlphaFoldDB" id="A0A7R9KR39"/>
<feature type="region of interest" description="Disordered" evidence="2">
    <location>
        <begin position="1"/>
        <end position="105"/>
    </location>
</feature>
<feature type="domain" description="Collagen type XV/XVIII trimerization" evidence="4">
    <location>
        <begin position="172"/>
        <end position="219"/>
    </location>
</feature>
<feature type="compositionally biased region" description="Pro residues" evidence="2">
    <location>
        <begin position="96"/>
        <end position="105"/>
    </location>
</feature>
<evidence type="ECO:0000259" key="3">
    <source>
        <dbReference type="Pfam" id="PF06482"/>
    </source>
</evidence>
<dbReference type="SUPFAM" id="SSF56436">
    <property type="entry name" value="C-type lectin-like"/>
    <property type="match status" value="1"/>
</dbReference>
<evidence type="ECO:0000313" key="5">
    <source>
        <dbReference type="EMBL" id="CAD7627834.1"/>
    </source>
</evidence>
<name>A0A7R9KR39_9ACAR</name>
<gene>
    <name evidence="5" type="ORF">OSB1V03_LOCUS8259</name>
</gene>
<evidence type="ECO:0000256" key="1">
    <source>
        <dbReference type="ARBA" id="ARBA00023119"/>
    </source>
</evidence>
<dbReference type="OrthoDB" id="5983381at2759"/>
<feature type="compositionally biased region" description="Basic residues" evidence="2">
    <location>
        <begin position="45"/>
        <end position="54"/>
    </location>
</feature>
<evidence type="ECO:0000259" key="4">
    <source>
        <dbReference type="Pfam" id="PF20010"/>
    </source>
</evidence>
<dbReference type="EMBL" id="CAJPIZ010005098">
    <property type="protein sequence ID" value="CAG2108264.1"/>
    <property type="molecule type" value="Genomic_DNA"/>
</dbReference>
<sequence>MSPGYFGSPGTGSSFAYLPRMGDPGSPGPRGLPGLKGDRGDLGPKGHRGLRGKKGKDGFPGPPGPLGPPGEIGFPGIAGPKGDRGAMGVPGTPGVPGLPGPPGPPGESPIDWYDNSISASRAYRGIKGTASLSRQTVYVDGPPGPPGPPGDKGDAGHTATTSTANHLIVPGAVTFKNMDSLLKISANNPLGTLAFIIDDQSLLIKVNGGWQYVSLGSLVQTPQASELNEITTEATTTAPVVHPGLETNLAEKTSFRHHSHRKLRMAALNTPFSGDFHGIRGADYECYRQSRRANMRGTFRAFVASKVQNLDSIVRYKDSKLPIVNIKGEILFNSWKDLFTGAGAPFPFPPKIYSFDGRNVLPQKLVWHGADRSGVRNSEAYCDAWNSNNMSKVGLASSLLRGKLLDQEKYSCNNQFIVLCIETTSPEDRQKRHVVDDSNDYN</sequence>
<proteinExistence type="predicted"/>
<dbReference type="GO" id="GO:0005581">
    <property type="term" value="C:collagen trimer"/>
    <property type="evidence" value="ECO:0007669"/>
    <property type="project" value="UniProtKB-KW"/>
</dbReference>
<feature type="compositionally biased region" description="Low complexity" evidence="2">
    <location>
        <begin position="69"/>
        <end position="80"/>
    </location>
</feature>
<dbReference type="Gene3D" id="3.40.1620.70">
    <property type="match status" value="1"/>
</dbReference>
<dbReference type="Pfam" id="PF20010">
    <property type="entry name" value="Collagen_trimer"/>
    <property type="match status" value="1"/>
</dbReference>
<organism evidence="5">
    <name type="scientific">Medioppia subpectinata</name>
    <dbReference type="NCBI Taxonomy" id="1979941"/>
    <lineage>
        <taxon>Eukaryota</taxon>
        <taxon>Metazoa</taxon>
        <taxon>Ecdysozoa</taxon>
        <taxon>Arthropoda</taxon>
        <taxon>Chelicerata</taxon>
        <taxon>Arachnida</taxon>
        <taxon>Acari</taxon>
        <taxon>Acariformes</taxon>
        <taxon>Sarcoptiformes</taxon>
        <taxon>Oribatida</taxon>
        <taxon>Brachypylina</taxon>
        <taxon>Oppioidea</taxon>
        <taxon>Oppiidae</taxon>
        <taxon>Medioppia</taxon>
    </lineage>
</organism>
<dbReference type="InterPro" id="IPR016186">
    <property type="entry name" value="C-type_lectin-like/link_sf"/>
</dbReference>
<dbReference type="PANTHER" id="PTHR24637">
    <property type="entry name" value="COLLAGEN"/>
    <property type="match status" value="1"/>
</dbReference>
<protein>
    <submittedName>
        <fullName evidence="5">Uncharacterized protein</fullName>
    </submittedName>
</protein>
<dbReference type="InterPro" id="IPR045463">
    <property type="entry name" value="XV/XVIII_trimerization_dom"/>
</dbReference>
<evidence type="ECO:0000313" key="6">
    <source>
        <dbReference type="Proteomes" id="UP000759131"/>
    </source>
</evidence>
<dbReference type="Gene3D" id="3.10.100.10">
    <property type="entry name" value="Mannose-Binding Protein A, subunit A"/>
    <property type="match status" value="1"/>
</dbReference>
<dbReference type="PANTHER" id="PTHR24637:SF388">
    <property type="entry name" value="NEMATODE CUTICLE COLLAGEN N-TERMINAL DOMAIN-CONTAINING PROTEIN"/>
    <property type="match status" value="1"/>
</dbReference>
<reference evidence="5" key="1">
    <citation type="submission" date="2020-11" db="EMBL/GenBank/DDBJ databases">
        <authorList>
            <person name="Tran Van P."/>
        </authorList>
    </citation>
    <scope>NUCLEOTIDE SEQUENCE</scope>
</reference>
<dbReference type="Pfam" id="PF01391">
    <property type="entry name" value="Collagen"/>
    <property type="match status" value="1"/>
</dbReference>